<sequence length="54" mass="6696">RLEQKERREEVSIECLAKFLSNKAKFLRRFITMDETWVHHFTPETKEQSKQWTK</sequence>
<keyword evidence="2" id="KW-1185">Reference proteome</keyword>
<reference evidence="1 2" key="1">
    <citation type="journal article" date="2010" name="Science">
        <title>Genomic comparison of the ants Camponotus floridanus and Harpegnathos saltator.</title>
        <authorList>
            <person name="Bonasio R."/>
            <person name="Zhang G."/>
            <person name="Ye C."/>
            <person name="Mutti N.S."/>
            <person name="Fang X."/>
            <person name="Qin N."/>
            <person name="Donahue G."/>
            <person name="Yang P."/>
            <person name="Li Q."/>
            <person name="Li C."/>
            <person name="Zhang P."/>
            <person name="Huang Z."/>
            <person name="Berger S.L."/>
            <person name="Reinberg D."/>
            <person name="Wang J."/>
            <person name="Liebig J."/>
        </authorList>
    </citation>
    <scope>NUCLEOTIDE SEQUENCE [LARGE SCALE GENOMIC DNA]</scope>
    <source>
        <strain evidence="1 2">R22 G/1</strain>
    </source>
</reference>
<evidence type="ECO:0000313" key="1">
    <source>
        <dbReference type="EMBL" id="EFN89032.1"/>
    </source>
</evidence>
<dbReference type="PANTHER" id="PTHR46060">
    <property type="entry name" value="MARINER MOS1 TRANSPOSASE-LIKE PROTEIN"/>
    <property type="match status" value="1"/>
</dbReference>
<proteinExistence type="predicted"/>
<dbReference type="InParanoid" id="E2B5J8"/>
<feature type="non-terminal residue" evidence="1">
    <location>
        <position position="1"/>
    </location>
</feature>
<dbReference type="Gene3D" id="3.30.420.10">
    <property type="entry name" value="Ribonuclease H-like superfamily/Ribonuclease H"/>
    <property type="match status" value="1"/>
</dbReference>
<dbReference type="Proteomes" id="UP000008237">
    <property type="component" value="Unassembled WGS sequence"/>
</dbReference>
<organism evidence="2">
    <name type="scientific">Harpegnathos saltator</name>
    <name type="common">Jerdon's jumping ant</name>
    <dbReference type="NCBI Taxonomy" id="610380"/>
    <lineage>
        <taxon>Eukaryota</taxon>
        <taxon>Metazoa</taxon>
        <taxon>Ecdysozoa</taxon>
        <taxon>Arthropoda</taxon>
        <taxon>Hexapoda</taxon>
        <taxon>Insecta</taxon>
        <taxon>Pterygota</taxon>
        <taxon>Neoptera</taxon>
        <taxon>Endopterygota</taxon>
        <taxon>Hymenoptera</taxon>
        <taxon>Apocrita</taxon>
        <taxon>Aculeata</taxon>
        <taxon>Formicoidea</taxon>
        <taxon>Formicidae</taxon>
        <taxon>Ponerinae</taxon>
        <taxon>Ponerini</taxon>
        <taxon>Harpegnathos</taxon>
    </lineage>
</organism>
<evidence type="ECO:0008006" key="3">
    <source>
        <dbReference type="Google" id="ProtNLM"/>
    </source>
</evidence>
<dbReference type="InterPro" id="IPR052709">
    <property type="entry name" value="Transposase-MT_Hybrid"/>
</dbReference>
<dbReference type="GO" id="GO:0003676">
    <property type="term" value="F:nucleic acid binding"/>
    <property type="evidence" value="ECO:0007669"/>
    <property type="project" value="InterPro"/>
</dbReference>
<dbReference type="PANTHER" id="PTHR46060:SF1">
    <property type="entry name" value="MARINER MOS1 TRANSPOSASE-LIKE PROTEIN"/>
    <property type="match status" value="1"/>
</dbReference>
<accession>E2B5J8</accession>
<feature type="non-terminal residue" evidence="1">
    <location>
        <position position="54"/>
    </location>
</feature>
<evidence type="ECO:0000313" key="2">
    <source>
        <dbReference type="Proteomes" id="UP000008237"/>
    </source>
</evidence>
<protein>
    <recommendedName>
        <fullName evidence="3">Histone-lysine N-methyltransferase SETMAR</fullName>
    </recommendedName>
</protein>
<dbReference type="AlphaFoldDB" id="E2B5J8"/>
<name>E2B5J8_HARSA</name>
<gene>
    <name evidence="1" type="ORF">EAI_13490</name>
</gene>
<dbReference type="EMBL" id="GL445842">
    <property type="protein sequence ID" value="EFN89032.1"/>
    <property type="molecule type" value="Genomic_DNA"/>
</dbReference>
<dbReference type="InterPro" id="IPR036397">
    <property type="entry name" value="RNaseH_sf"/>
</dbReference>